<evidence type="ECO:0000259" key="14">
    <source>
        <dbReference type="Pfam" id="PF01113"/>
    </source>
</evidence>
<accession>A0A081NEH6</accession>
<comment type="subcellular location">
    <subcellularLocation>
        <location evidence="13">Cytoplasm</location>
    </subcellularLocation>
</comment>
<evidence type="ECO:0000256" key="1">
    <source>
        <dbReference type="ARBA" id="ARBA00006642"/>
    </source>
</evidence>
<dbReference type="CDD" id="cd02274">
    <property type="entry name" value="DHDPR_N"/>
    <property type="match status" value="1"/>
</dbReference>
<dbReference type="InterPro" id="IPR023940">
    <property type="entry name" value="DHDPR_bac"/>
</dbReference>
<evidence type="ECO:0000256" key="8">
    <source>
        <dbReference type="ARBA" id="ARBA00023154"/>
    </source>
</evidence>
<keyword evidence="7 13" id="KW-0520">NAD</keyword>
<dbReference type="Gene3D" id="3.40.50.720">
    <property type="entry name" value="NAD(P)-binding Rossmann-like Domain"/>
    <property type="match status" value="1"/>
</dbReference>
<feature type="binding site" evidence="13">
    <location>
        <begin position="142"/>
        <end position="143"/>
    </location>
    <ligand>
        <name>(S)-2,3,4,5-tetrahydrodipicolinate</name>
        <dbReference type="ChEBI" id="CHEBI:16845"/>
    </ligand>
</feature>
<comment type="catalytic activity">
    <reaction evidence="12 13">
        <text>(S)-2,3,4,5-tetrahydrodipicolinate + NAD(+) + H2O = (2S,4S)-4-hydroxy-2,3,4,5-tetrahydrodipicolinate + NADH + H(+)</text>
        <dbReference type="Rhea" id="RHEA:35323"/>
        <dbReference type="ChEBI" id="CHEBI:15377"/>
        <dbReference type="ChEBI" id="CHEBI:15378"/>
        <dbReference type="ChEBI" id="CHEBI:16845"/>
        <dbReference type="ChEBI" id="CHEBI:57540"/>
        <dbReference type="ChEBI" id="CHEBI:57945"/>
        <dbReference type="ChEBI" id="CHEBI:67139"/>
        <dbReference type="EC" id="1.17.1.8"/>
    </reaction>
</comment>
<feature type="binding site" evidence="13">
    <location>
        <begin position="76"/>
        <end position="78"/>
    </location>
    <ligand>
        <name>NAD(+)</name>
        <dbReference type="ChEBI" id="CHEBI:57540"/>
    </ligand>
</feature>
<dbReference type="EMBL" id="JOKH01000004">
    <property type="protein sequence ID" value="KEQ16849.1"/>
    <property type="molecule type" value="Genomic_DNA"/>
</dbReference>
<organism evidence="16 17">
    <name type="scientific">Endozoicomonas numazuensis</name>
    <dbReference type="NCBI Taxonomy" id="1137799"/>
    <lineage>
        <taxon>Bacteria</taxon>
        <taxon>Pseudomonadati</taxon>
        <taxon>Pseudomonadota</taxon>
        <taxon>Gammaproteobacteria</taxon>
        <taxon>Oceanospirillales</taxon>
        <taxon>Endozoicomonadaceae</taxon>
        <taxon>Endozoicomonas</taxon>
    </lineage>
</organism>
<proteinExistence type="inferred from homology"/>
<evidence type="ECO:0000256" key="11">
    <source>
        <dbReference type="ARBA" id="ARBA00049080"/>
    </source>
</evidence>
<keyword evidence="4 13" id="KW-0521">NADP</keyword>
<evidence type="ECO:0000313" key="16">
    <source>
        <dbReference type="EMBL" id="KEQ16849.1"/>
    </source>
</evidence>
<dbReference type="AlphaFoldDB" id="A0A081NEH6"/>
<dbReference type="STRING" id="1137799.GZ78_19495"/>
<dbReference type="PANTHER" id="PTHR20836:SF0">
    <property type="entry name" value="4-HYDROXY-TETRAHYDRODIPICOLINATE REDUCTASE 1, CHLOROPLASTIC-RELATED"/>
    <property type="match status" value="1"/>
</dbReference>
<evidence type="ECO:0000313" key="17">
    <source>
        <dbReference type="Proteomes" id="UP000028073"/>
    </source>
</evidence>
<evidence type="ECO:0000256" key="9">
    <source>
        <dbReference type="ARBA" id="ARBA00037922"/>
    </source>
</evidence>
<feature type="binding site" evidence="13">
    <location>
        <begin position="102"/>
        <end position="105"/>
    </location>
    <ligand>
        <name>NAD(+)</name>
        <dbReference type="ChEBI" id="CHEBI:57540"/>
    </ligand>
</feature>
<evidence type="ECO:0000256" key="7">
    <source>
        <dbReference type="ARBA" id="ARBA00023027"/>
    </source>
</evidence>
<evidence type="ECO:0000256" key="6">
    <source>
        <dbReference type="ARBA" id="ARBA00023002"/>
    </source>
</evidence>
<dbReference type="GO" id="GO:0019877">
    <property type="term" value="P:diaminopimelate biosynthetic process"/>
    <property type="evidence" value="ECO:0007669"/>
    <property type="project" value="UniProtKB-UniRule"/>
</dbReference>
<comment type="pathway">
    <text evidence="9 13">Amino-acid biosynthesis; L-lysine biosynthesis via DAP pathway; (S)-tetrahydrodipicolinate from L-aspartate: step 4/4.</text>
</comment>
<dbReference type="PIRSF" id="PIRSF000161">
    <property type="entry name" value="DHPR"/>
    <property type="match status" value="1"/>
</dbReference>
<feature type="binding site" evidence="13">
    <location>
        <begin position="7"/>
        <end position="12"/>
    </location>
    <ligand>
        <name>NAD(+)</name>
        <dbReference type="ChEBI" id="CHEBI:57540"/>
    </ligand>
</feature>
<keyword evidence="3 13" id="KW-0028">Amino-acid biosynthesis</keyword>
<evidence type="ECO:0000256" key="12">
    <source>
        <dbReference type="ARBA" id="ARBA00049396"/>
    </source>
</evidence>
<evidence type="ECO:0000259" key="15">
    <source>
        <dbReference type="Pfam" id="PF05173"/>
    </source>
</evidence>
<feature type="domain" description="Dihydrodipicolinate reductase N-terminal" evidence="14">
    <location>
        <begin position="1"/>
        <end position="105"/>
    </location>
</feature>
<dbReference type="InterPro" id="IPR022663">
    <property type="entry name" value="DapB_C"/>
</dbReference>
<evidence type="ECO:0000256" key="4">
    <source>
        <dbReference type="ARBA" id="ARBA00022857"/>
    </source>
</evidence>
<comment type="caution">
    <text evidence="13">Was originally thought to be a dihydrodipicolinate reductase (DHDPR), catalyzing the conversion of dihydrodipicolinate to tetrahydrodipicolinate. However, it was shown in E.coli that the substrate of the enzymatic reaction is not dihydrodipicolinate (DHDP) but in fact (2S,4S)-4-hydroxy-2,3,4,5-tetrahydrodipicolinic acid (HTPA), the product released by the DapA-catalyzed reaction.</text>
</comment>
<dbReference type="HAMAP" id="MF_00102">
    <property type="entry name" value="DapB"/>
    <property type="match status" value="1"/>
</dbReference>
<dbReference type="InterPro" id="IPR000846">
    <property type="entry name" value="DapB_N"/>
</dbReference>
<keyword evidence="8 13" id="KW-0457">Lysine biosynthesis</keyword>
<gene>
    <name evidence="13" type="primary">dapB</name>
    <name evidence="16" type="ORF">GZ78_19495</name>
</gene>
<dbReference type="GO" id="GO:0008839">
    <property type="term" value="F:4-hydroxy-tetrahydrodipicolinate reductase"/>
    <property type="evidence" value="ECO:0007669"/>
    <property type="project" value="UniProtKB-UniRule"/>
</dbReference>
<dbReference type="EC" id="1.17.1.8" evidence="10 13"/>
<dbReference type="PROSITE" id="PS01298">
    <property type="entry name" value="DAPB"/>
    <property type="match status" value="1"/>
</dbReference>
<comment type="function">
    <text evidence="13">Catalyzes the conversion of 4-hydroxy-tetrahydrodipicolinate (HTPA) to tetrahydrodipicolinate.</text>
</comment>
<dbReference type="Pfam" id="PF01113">
    <property type="entry name" value="DapB_N"/>
    <property type="match status" value="1"/>
</dbReference>
<dbReference type="Gene3D" id="3.30.360.10">
    <property type="entry name" value="Dihydrodipicolinate Reductase, domain 2"/>
    <property type="match status" value="1"/>
</dbReference>
<evidence type="ECO:0000256" key="13">
    <source>
        <dbReference type="HAMAP-Rule" id="MF_00102"/>
    </source>
</evidence>
<keyword evidence="5 13" id="KW-0220">Diaminopimelate biosynthesis</keyword>
<keyword evidence="2 13" id="KW-0963">Cytoplasm</keyword>
<feature type="domain" description="Dihydrodipicolinate reductase C-terminal" evidence="15">
    <location>
        <begin position="109"/>
        <end position="242"/>
    </location>
</feature>
<dbReference type="NCBIfam" id="TIGR00036">
    <property type="entry name" value="dapB"/>
    <property type="match status" value="1"/>
</dbReference>
<dbReference type="Pfam" id="PF05173">
    <property type="entry name" value="DapB_C"/>
    <property type="match status" value="1"/>
</dbReference>
<evidence type="ECO:0000256" key="5">
    <source>
        <dbReference type="ARBA" id="ARBA00022915"/>
    </source>
</evidence>
<feature type="active site" description="Proton donor" evidence="13">
    <location>
        <position position="136"/>
    </location>
</feature>
<dbReference type="GO" id="GO:0009089">
    <property type="term" value="P:lysine biosynthetic process via diaminopimelate"/>
    <property type="evidence" value="ECO:0007669"/>
    <property type="project" value="UniProtKB-UniRule"/>
</dbReference>
<name>A0A081NEH6_9GAMM</name>
<evidence type="ECO:0000256" key="2">
    <source>
        <dbReference type="ARBA" id="ARBA00022490"/>
    </source>
</evidence>
<comment type="caution">
    <text evidence="13">Lacks conserved residue(s) required for the propagation of feature annotation.</text>
</comment>
<feature type="binding site" evidence="13">
    <location>
        <position position="133"/>
    </location>
    <ligand>
        <name>(S)-2,3,4,5-tetrahydrodipicolinate</name>
        <dbReference type="ChEBI" id="CHEBI:16845"/>
    </ligand>
</feature>
<comment type="similarity">
    <text evidence="1 13">Belongs to the DapB family.</text>
</comment>
<dbReference type="UniPathway" id="UPA00034">
    <property type="reaction ID" value="UER00018"/>
</dbReference>
<comment type="caution">
    <text evidence="16">The sequence shown here is derived from an EMBL/GenBank/DDBJ whole genome shotgun (WGS) entry which is preliminary data.</text>
</comment>
<dbReference type="InterPro" id="IPR022664">
    <property type="entry name" value="DapB_N_CS"/>
</dbReference>
<keyword evidence="17" id="KW-1185">Reference proteome</keyword>
<feature type="active site" description="Proton donor/acceptor" evidence="13">
    <location>
        <position position="132"/>
    </location>
</feature>
<keyword evidence="6 13" id="KW-0560">Oxidoreductase</keyword>
<dbReference type="FunFam" id="3.30.360.10:FF:000009">
    <property type="entry name" value="4-hydroxy-tetrahydrodipicolinate reductase"/>
    <property type="match status" value="1"/>
</dbReference>
<dbReference type="GO" id="GO:0051287">
    <property type="term" value="F:NAD binding"/>
    <property type="evidence" value="ECO:0007669"/>
    <property type="project" value="UniProtKB-UniRule"/>
</dbReference>
<evidence type="ECO:0000256" key="10">
    <source>
        <dbReference type="ARBA" id="ARBA00038983"/>
    </source>
</evidence>
<dbReference type="SUPFAM" id="SSF51735">
    <property type="entry name" value="NAD(P)-binding Rossmann-fold domains"/>
    <property type="match status" value="1"/>
</dbReference>
<sequence>MRVAVNGAKGKMGQTVVEFVQNHSSLELAAAIDLGDDLAAEVKNNSADIVVDFTRPEVRMETVKSTLFSGASAVVGTTGFTPEDLDTIKGWIKETGKGCFIAPNFIVGNVLMQQFAKQAARYYEYAEIIEYHHQQKVDFPSGTAVKTAELMSEEREKFNIGTNDQVANIEGSRGGDYKGIKLHAVRMPGFVASQEVILGDSGQYMTIRHDSIERTSYMPGILMASEYIHDKAELVYGLEHIL</sequence>
<dbReference type="SUPFAM" id="SSF55347">
    <property type="entry name" value="Glyceraldehyde-3-phosphate dehydrogenase-like, C-terminal domain"/>
    <property type="match status" value="1"/>
</dbReference>
<dbReference type="InterPro" id="IPR036291">
    <property type="entry name" value="NAD(P)-bd_dom_sf"/>
</dbReference>
<comment type="catalytic activity">
    <reaction evidence="11 13">
        <text>(S)-2,3,4,5-tetrahydrodipicolinate + NADP(+) + H2O = (2S,4S)-4-hydroxy-2,3,4,5-tetrahydrodipicolinate + NADPH + H(+)</text>
        <dbReference type="Rhea" id="RHEA:35331"/>
        <dbReference type="ChEBI" id="CHEBI:15377"/>
        <dbReference type="ChEBI" id="CHEBI:15378"/>
        <dbReference type="ChEBI" id="CHEBI:16845"/>
        <dbReference type="ChEBI" id="CHEBI:57783"/>
        <dbReference type="ChEBI" id="CHEBI:58349"/>
        <dbReference type="ChEBI" id="CHEBI:67139"/>
        <dbReference type="EC" id="1.17.1.8"/>
    </reaction>
</comment>
<dbReference type="GO" id="GO:0005829">
    <property type="term" value="C:cytosol"/>
    <property type="evidence" value="ECO:0007669"/>
    <property type="project" value="TreeGrafter"/>
</dbReference>
<dbReference type="PANTHER" id="PTHR20836">
    <property type="entry name" value="DIHYDRODIPICOLINATE REDUCTASE"/>
    <property type="match status" value="1"/>
</dbReference>
<dbReference type="GO" id="GO:0016726">
    <property type="term" value="F:oxidoreductase activity, acting on CH or CH2 groups, NAD or NADP as acceptor"/>
    <property type="evidence" value="ECO:0007669"/>
    <property type="project" value="UniProtKB-UniRule"/>
</dbReference>
<comment type="subunit">
    <text evidence="13">Homotetramer.</text>
</comment>
<reference evidence="16 17" key="1">
    <citation type="submission" date="2014-06" db="EMBL/GenBank/DDBJ databases">
        <title>Whole Genome Sequences of Three Symbiotic Endozoicomonas Bacteria.</title>
        <authorList>
            <person name="Neave M.J."/>
            <person name="Apprill A."/>
            <person name="Voolstra C.R."/>
        </authorList>
    </citation>
    <scope>NUCLEOTIDE SEQUENCE [LARGE SCALE GENOMIC DNA]</scope>
    <source>
        <strain evidence="16 17">DSM 25634</strain>
    </source>
</reference>
<dbReference type="GO" id="GO:0050661">
    <property type="term" value="F:NADP binding"/>
    <property type="evidence" value="ECO:0007669"/>
    <property type="project" value="UniProtKB-UniRule"/>
</dbReference>
<evidence type="ECO:0000256" key="3">
    <source>
        <dbReference type="ARBA" id="ARBA00022605"/>
    </source>
</evidence>
<protein>
    <recommendedName>
        <fullName evidence="10 13">4-hydroxy-tetrahydrodipicolinate reductase</fullName>
        <shortName evidence="13">HTPA reductase</shortName>
        <ecNumber evidence="10 13">1.17.1.8</ecNumber>
    </recommendedName>
</protein>
<dbReference type="eggNOG" id="COG0289">
    <property type="taxonomic scope" value="Bacteria"/>
</dbReference>
<dbReference type="Proteomes" id="UP000028073">
    <property type="component" value="Unassembled WGS sequence"/>
</dbReference>
<feature type="binding site" evidence="13">
    <location>
        <position position="33"/>
    </location>
    <ligand>
        <name>NAD(+)</name>
        <dbReference type="ChEBI" id="CHEBI:57540"/>
    </ligand>
</feature>